<name>A0ABW6ABF0_9BACT</name>
<comment type="caution">
    <text evidence="1">The sequence shown here is derived from an EMBL/GenBank/DDBJ whole genome shotgun (WGS) entry which is preliminary data.</text>
</comment>
<keyword evidence="2" id="KW-1185">Reference proteome</keyword>
<protein>
    <submittedName>
        <fullName evidence="1">Uncharacterized protein</fullName>
    </submittedName>
</protein>
<organism evidence="1 2">
    <name type="scientific">Terrimonas rubra</name>
    <dbReference type="NCBI Taxonomy" id="1035890"/>
    <lineage>
        <taxon>Bacteria</taxon>
        <taxon>Pseudomonadati</taxon>
        <taxon>Bacteroidota</taxon>
        <taxon>Chitinophagia</taxon>
        <taxon>Chitinophagales</taxon>
        <taxon>Chitinophagaceae</taxon>
        <taxon>Terrimonas</taxon>
    </lineage>
</organism>
<reference evidence="2" key="1">
    <citation type="journal article" date="2019" name="Int. J. Syst. Evol. Microbiol.">
        <title>The Global Catalogue of Microorganisms (GCM) 10K type strain sequencing project: providing services to taxonomists for standard genome sequencing and annotation.</title>
        <authorList>
            <consortium name="The Broad Institute Genomics Platform"/>
            <consortium name="The Broad Institute Genome Sequencing Center for Infectious Disease"/>
            <person name="Wu L."/>
            <person name="Ma J."/>
        </authorList>
    </citation>
    <scope>NUCLEOTIDE SEQUENCE [LARGE SCALE GENOMIC DNA]</scope>
    <source>
        <strain evidence="2">KCTC 23299</strain>
    </source>
</reference>
<gene>
    <name evidence="1" type="ORF">ACFS6H_19810</name>
</gene>
<evidence type="ECO:0000313" key="1">
    <source>
        <dbReference type="EMBL" id="MFD2921976.1"/>
    </source>
</evidence>
<dbReference type="EMBL" id="JBHUOZ010000003">
    <property type="protein sequence ID" value="MFD2921976.1"/>
    <property type="molecule type" value="Genomic_DNA"/>
</dbReference>
<evidence type="ECO:0000313" key="2">
    <source>
        <dbReference type="Proteomes" id="UP001597511"/>
    </source>
</evidence>
<dbReference type="Proteomes" id="UP001597511">
    <property type="component" value="Unassembled WGS sequence"/>
</dbReference>
<dbReference type="RefSeq" id="WP_386103239.1">
    <property type="nucleotide sequence ID" value="NZ_JBHUOZ010000003.1"/>
</dbReference>
<proteinExistence type="predicted"/>
<sequence>MTIKKSNKKETRSDAIRKAVQLHLETGEYKVPEFLKKKSHNAKIKTSEDGALVS</sequence>
<accession>A0ABW6ABF0</accession>